<dbReference type="AlphaFoldDB" id="A0A9W9FYI2"/>
<keyword evidence="1" id="KW-0812">Transmembrane</keyword>
<name>A0A9W9FYI2_9EURO</name>
<organism evidence="2 3">
    <name type="scientific">Penicillium angulare</name>
    <dbReference type="NCBI Taxonomy" id="116970"/>
    <lineage>
        <taxon>Eukaryota</taxon>
        <taxon>Fungi</taxon>
        <taxon>Dikarya</taxon>
        <taxon>Ascomycota</taxon>
        <taxon>Pezizomycotina</taxon>
        <taxon>Eurotiomycetes</taxon>
        <taxon>Eurotiomycetidae</taxon>
        <taxon>Eurotiales</taxon>
        <taxon>Aspergillaceae</taxon>
        <taxon>Penicillium</taxon>
    </lineage>
</organism>
<sequence length="214" mass="22903">MGPTAPNSPNFQLQLHHSSSSILHPATMYLLTLLGVISLLIASVIADTSDILCWPVGSAQPSLLARVTYDPTTLDSELVSYHKPSTSSDDLVRIGLYKSTPSNSKQWTGSLVLMSALISDDAQPTFRLHLGPANDIYHVSLASSASTIKKDVSGPQVQLVAAEQGTQPHLNRPVVVGPDGANPEEVPEKSFLQKYWWVLLILTFLTMSGGGGGE</sequence>
<keyword evidence="1" id="KW-0472">Membrane</keyword>
<gene>
    <name evidence="2" type="ORF">N7456_005450</name>
</gene>
<evidence type="ECO:0000313" key="2">
    <source>
        <dbReference type="EMBL" id="KAJ5108775.1"/>
    </source>
</evidence>
<protein>
    <submittedName>
        <fullName evidence="2">Uncharacterized protein</fullName>
    </submittedName>
</protein>
<evidence type="ECO:0000256" key="1">
    <source>
        <dbReference type="SAM" id="Phobius"/>
    </source>
</evidence>
<keyword evidence="3" id="KW-1185">Reference proteome</keyword>
<reference evidence="2" key="2">
    <citation type="journal article" date="2023" name="IMA Fungus">
        <title>Comparative genomic study of the Penicillium genus elucidates a diverse pangenome and 15 lateral gene transfer events.</title>
        <authorList>
            <person name="Petersen C."/>
            <person name="Sorensen T."/>
            <person name="Nielsen M.R."/>
            <person name="Sondergaard T.E."/>
            <person name="Sorensen J.L."/>
            <person name="Fitzpatrick D.A."/>
            <person name="Frisvad J.C."/>
            <person name="Nielsen K.L."/>
        </authorList>
    </citation>
    <scope>NUCLEOTIDE SEQUENCE</scope>
    <source>
        <strain evidence="2">IBT 30069</strain>
    </source>
</reference>
<proteinExistence type="predicted"/>
<dbReference type="PANTHER" id="PTHR39219:SF1">
    <property type="entry name" value="ER MEMBRANE PROTEIN COMPLEX SUBUNIT 10"/>
    <property type="match status" value="1"/>
</dbReference>
<feature type="transmembrane region" description="Helical" evidence="1">
    <location>
        <begin position="26"/>
        <end position="46"/>
    </location>
</feature>
<dbReference type="Proteomes" id="UP001149165">
    <property type="component" value="Unassembled WGS sequence"/>
</dbReference>
<reference evidence="2" key="1">
    <citation type="submission" date="2022-11" db="EMBL/GenBank/DDBJ databases">
        <authorList>
            <person name="Petersen C."/>
        </authorList>
    </citation>
    <scope>NUCLEOTIDE SEQUENCE</scope>
    <source>
        <strain evidence="2">IBT 30069</strain>
    </source>
</reference>
<accession>A0A9W9FYI2</accession>
<dbReference type="EMBL" id="JAPQKH010000003">
    <property type="protein sequence ID" value="KAJ5108775.1"/>
    <property type="molecule type" value="Genomic_DNA"/>
</dbReference>
<keyword evidence="1" id="KW-1133">Transmembrane helix</keyword>
<comment type="caution">
    <text evidence="2">The sequence shown here is derived from an EMBL/GenBank/DDBJ whole genome shotgun (WGS) entry which is preliminary data.</text>
</comment>
<evidence type="ECO:0000313" key="3">
    <source>
        <dbReference type="Proteomes" id="UP001149165"/>
    </source>
</evidence>
<dbReference type="OrthoDB" id="1894652at2759"/>
<dbReference type="Pfam" id="PF21203">
    <property type="entry name" value="ECM10"/>
    <property type="match status" value="1"/>
</dbReference>
<feature type="transmembrane region" description="Helical" evidence="1">
    <location>
        <begin position="195"/>
        <end position="213"/>
    </location>
</feature>
<dbReference type="PANTHER" id="PTHR39219">
    <property type="entry name" value="ER MEMBRANE PROTEIN COMPLEX SUBUNIT 10"/>
    <property type="match status" value="1"/>
</dbReference>